<evidence type="ECO:0000256" key="3">
    <source>
        <dbReference type="ARBA" id="ARBA00022827"/>
    </source>
</evidence>
<keyword evidence="4 8" id="KW-0560">Oxidoreductase</keyword>
<dbReference type="SUPFAM" id="SSF54373">
    <property type="entry name" value="FAD-linked reductases, C-terminal domain"/>
    <property type="match status" value="1"/>
</dbReference>
<name>A0A084XZ56_9PROT</name>
<dbReference type="InterPro" id="IPR003953">
    <property type="entry name" value="FAD-dep_OxRdtase_2_FAD-bd"/>
</dbReference>
<keyword evidence="3" id="KW-0274">FAD</keyword>
<comment type="similarity">
    <text evidence="1">Belongs to the GMC oxidoreductase family.</text>
</comment>
<dbReference type="Proteomes" id="UP000019812">
    <property type="component" value="Unassembled WGS sequence"/>
</dbReference>
<gene>
    <name evidence="8" type="primary">livQ_2</name>
    <name evidence="8" type="ORF">CAPSK01_002792</name>
</gene>
<proteinExistence type="inferred from homology"/>
<dbReference type="Pfam" id="PF00890">
    <property type="entry name" value="FAD_binding_2"/>
    <property type="match status" value="1"/>
</dbReference>
<dbReference type="SUPFAM" id="SSF51905">
    <property type="entry name" value="FAD/NAD(P)-binding domain"/>
    <property type="match status" value="1"/>
</dbReference>
<evidence type="ECO:0000259" key="6">
    <source>
        <dbReference type="Pfam" id="PF00890"/>
    </source>
</evidence>
<evidence type="ECO:0000256" key="2">
    <source>
        <dbReference type="ARBA" id="ARBA00022630"/>
    </source>
</evidence>
<evidence type="ECO:0000256" key="1">
    <source>
        <dbReference type="ARBA" id="ARBA00010790"/>
    </source>
</evidence>
<comment type="caution">
    <text evidence="8">The sequence shown here is derived from an EMBL/GenBank/DDBJ whole genome shotgun (WGS) entry which is preliminary data.</text>
</comment>
<reference evidence="8 9" key="1">
    <citation type="submission" date="2014-07" db="EMBL/GenBank/DDBJ databases">
        <title>Expanding our view of genomic diversity in Candidatus Accumulibacter clades.</title>
        <authorList>
            <person name="Skennerton C.T."/>
            <person name="Barr J.J."/>
            <person name="Slater F.R."/>
            <person name="Bond P.L."/>
            <person name="Tyson G.W."/>
        </authorList>
    </citation>
    <scope>NUCLEOTIDE SEQUENCE [LARGE SCALE GENOMIC DNA]</scope>
    <source>
        <strain evidence="9">SK-01</strain>
    </source>
</reference>
<feature type="domain" description="Glucose-methanol-choline oxidoreductase C-terminal" evidence="7">
    <location>
        <begin position="422"/>
        <end position="550"/>
    </location>
</feature>
<dbReference type="Gene3D" id="3.50.50.60">
    <property type="entry name" value="FAD/NAD(P)-binding domain"/>
    <property type="match status" value="2"/>
</dbReference>
<dbReference type="Pfam" id="PF05199">
    <property type="entry name" value="GMC_oxred_C"/>
    <property type="match status" value="1"/>
</dbReference>
<dbReference type="EC" id="1.1.3.-" evidence="8"/>
<evidence type="ECO:0000313" key="8">
    <source>
        <dbReference type="EMBL" id="KFB67750.1"/>
    </source>
</evidence>
<evidence type="ECO:0000259" key="7">
    <source>
        <dbReference type="Pfam" id="PF05199"/>
    </source>
</evidence>
<sequence>MAYTKFDAIVVGSGAGGACVAWQLTKAGMKTLVLEKGPAREVSDFYEGGAFGSHFSSRGRGDEFKFIQAEHLMPELRKEIRFLTYAEPGNTNPPTTVPTRDGWMSQLVGGGTVHFGGASFRFEDVDFAMKTKLGDLCQRLEPDLSAEHRADLRDWPVTAAEFKQWFDEAEALIGIAGAPASGLPPLKYSKAGTLLDAALKRAKHEAQLIPTPMAINSRDHQGREPCHHSGLCQDFACRFEAKSDMRVTVLRSALATGKLTIQPRTFVRKLHAANGRITSLECVVGDINGSVQVQELSAPVVVVACETIETNRLLMASAVGNPEVIGRYLMFHMTGGARSIAPEPTTTWDTAPHTAFSMSYYHRMSEDANQPFLKTGILMVSSNGGPLAEALRKKYWGAQAKRYFNEIYPFKLDLSYIGDCMPTRHNRVALRRDSVDRYGMPGTEIIYRPHPFDMNAAVFTAAKAKEMLKVAGATTEDDARADLKEFLGKKPTARQLYHCTGGCRMGTDKTTSVVDESCRLHDIENLYLADGSVFPTGSGLNPTLTIQANALRVGALIAKKFG</sequence>
<keyword evidence="2" id="KW-0285">Flavoprotein</keyword>
<dbReference type="Pfam" id="PF00732">
    <property type="entry name" value="GMC_oxred_N"/>
    <property type="match status" value="1"/>
</dbReference>
<dbReference type="GO" id="GO:0050660">
    <property type="term" value="F:flavin adenine dinucleotide binding"/>
    <property type="evidence" value="ECO:0007669"/>
    <property type="project" value="InterPro"/>
</dbReference>
<dbReference type="InterPro" id="IPR000172">
    <property type="entry name" value="GMC_OxRdtase_N"/>
</dbReference>
<feature type="domain" description="Glucose-methanol-choline oxidoreductase N-terminal" evidence="5">
    <location>
        <begin position="217"/>
        <end position="333"/>
    </location>
</feature>
<accession>A0A084XZ56</accession>
<dbReference type="InterPro" id="IPR007867">
    <property type="entry name" value="GMC_OxRtase_C"/>
</dbReference>
<dbReference type="PROSITE" id="PS51257">
    <property type="entry name" value="PROKAR_LIPOPROTEIN"/>
    <property type="match status" value="1"/>
</dbReference>
<dbReference type="STRING" id="1457154.CAPSK01_002792"/>
<dbReference type="EMBL" id="JDSS02000025">
    <property type="protein sequence ID" value="KFB67750.1"/>
    <property type="molecule type" value="Genomic_DNA"/>
</dbReference>
<dbReference type="PANTHER" id="PTHR46056">
    <property type="entry name" value="LONG-CHAIN-ALCOHOL OXIDASE"/>
    <property type="match status" value="1"/>
</dbReference>
<protein>
    <submittedName>
        <fullName evidence="8">6'''-hydroxyparomomycin C oxidase</fullName>
        <ecNumber evidence="8">1.1.3.-</ecNumber>
    </submittedName>
</protein>
<evidence type="ECO:0000256" key="4">
    <source>
        <dbReference type="ARBA" id="ARBA00023002"/>
    </source>
</evidence>
<dbReference type="InterPro" id="IPR036188">
    <property type="entry name" value="FAD/NAD-bd_sf"/>
</dbReference>
<dbReference type="AlphaFoldDB" id="A0A084XZ56"/>
<dbReference type="PANTHER" id="PTHR46056:SF12">
    <property type="entry name" value="LONG-CHAIN-ALCOHOL OXIDASE"/>
    <property type="match status" value="1"/>
</dbReference>
<organism evidence="8 9">
    <name type="scientific">Candidatus Accumulibacter vicinus</name>
    <dbReference type="NCBI Taxonomy" id="2954382"/>
    <lineage>
        <taxon>Bacteria</taxon>
        <taxon>Pseudomonadati</taxon>
        <taxon>Pseudomonadota</taxon>
        <taxon>Betaproteobacteria</taxon>
        <taxon>Candidatus Accumulibacter</taxon>
    </lineage>
</organism>
<dbReference type="RefSeq" id="WP_034926878.1">
    <property type="nucleotide sequence ID" value="NZ_JDSS02000025.1"/>
</dbReference>
<evidence type="ECO:0000259" key="5">
    <source>
        <dbReference type="Pfam" id="PF00732"/>
    </source>
</evidence>
<feature type="domain" description="FAD-dependent oxidoreductase 2 FAD-binding" evidence="6">
    <location>
        <begin position="7"/>
        <end position="50"/>
    </location>
</feature>
<evidence type="ECO:0000313" key="9">
    <source>
        <dbReference type="Proteomes" id="UP000019812"/>
    </source>
</evidence>
<dbReference type="GO" id="GO:0016614">
    <property type="term" value="F:oxidoreductase activity, acting on CH-OH group of donors"/>
    <property type="evidence" value="ECO:0007669"/>
    <property type="project" value="InterPro"/>
</dbReference>